<dbReference type="EMBL" id="VSWD01000012">
    <property type="protein sequence ID" value="KAK3086797.1"/>
    <property type="molecule type" value="Genomic_DNA"/>
</dbReference>
<accession>A0AA88XSQ2</accession>
<comment type="caution">
    <text evidence="1">The sequence shown here is derived from an EMBL/GenBank/DDBJ whole genome shotgun (WGS) entry which is preliminary data.</text>
</comment>
<keyword evidence="2" id="KW-1185">Reference proteome</keyword>
<reference evidence="1" key="1">
    <citation type="submission" date="2019-08" db="EMBL/GenBank/DDBJ databases">
        <title>The improved chromosome-level genome for the pearl oyster Pinctada fucata martensii using PacBio sequencing and Hi-C.</title>
        <authorList>
            <person name="Zheng Z."/>
        </authorList>
    </citation>
    <scope>NUCLEOTIDE SEQUENCE</scope>
    <source>
        <strain evidence="1">ZZ-2019</strain>
        <tissue evidence="1">Adductor muscle</tissue>
    </source>
</reference>
<organism evidence="1 2">
    <name type="scientific">Pinctada imbricata</name>
    <name type="common">Atlantic pearl-oyster</name>
    <name type="synonym">Pinctada martensii</name>
    <dbReference type="NCBI Taxonomy" id="66713"/>
    <lineage>
        <taxon>Eukaryota</taxon>
        <taxon>Metazoa</taxon>
        <taxon>Spiralia</taxon>
        <taxon>Lophotrochozoa</taxon>
        <taxon>Mollusca</taxon>
        <taxon>Bivalvia</taxon>
        <taxon>Autobranchia</taxon>
        <taxon>Pteriomorphia</taxon>
        <taxon>Pterioida</taxon>
        <taxon>Pterioidea</taxon>
        <taxon>Pteriidae</taxon>
        <taxon>Pinctada</taxon>
    </lineage>
</organism>
<evidence type="ECO:0000313" key="1">
    <source>
        <dbReference type="EMBL" id="KAK3086797.1"/>
    </source>
</evidence>
<dbReference type="Proteomes" id="UP001186944">
    <property type="component" value="Unassembled WGS sequence"/>
</dbReference>
<dbReference type="AlphaFoldDB" id="A0AA88XSQ2"/>
<evidence type="ECO:0000313" key="2">
    <source>
        <dbReference type="Proteomes" id="UP001186944"/>
    </source>
</evidence>
<feature type="non-terminal residue" evidence="1">
    <location>
        <position position="1"/>
    </location>
</feature>
<protein>
    <recommendedName>
        <fullName evidence="3">MULE transposase domain-containing protein</fullName>
    </recommendedName>
</protein>
<evidence type="ECO:0008006" key="3">
    <source>
        <dbReference type="Google" id="ProtNLM"/>
    </source>
</evidence>
<proteinExistence type="predicted"/>
<sequence length="176" mass="20231">RRAQATGLQLPYQDNNAVKTLVRRAAILPLIPLDSIEDVWFQALEDRDEADITDLTDPFTDYVTDQWIEGDRLLWNHFGTQGPRTTNNLEGWHSKLKKMVQHAHPNIYTAIQMIKDVENANEITRIQRAAGGTTRPKCKKYLNIDRRLVTLKDRYQQGSIDLMEYADSASELLHLG</sequence>
<gene>
    <name evidence="1" type="ORF">FSP39_023606</name>
</gene>
<name>A0AA88XSQ2_PINIB</name>